<feature type="coiled-coil region" evidence="1">
    <location>
        <begin position="166"/>
        <end position="207"/>
    </location>
</feature>
<evidence type="ECO:0000313" key="3">
    <source>
        <dbReference type="EMBL" id="KAA5805336.1"/>
    </source>
</evidence>
<proteinExistence type="predicted"/>
<reference evidence="3 4" key="1">
    <citation type="submission" date="2019-09" db="EMBL/GenBank/DDBJ databases">
        <authorList>
            <person name="Kevbrin V."/>
            <person name="Grouzdev D.S."/>
        </authorList>
    </citation>
    <scope>NUCLEOTIDE SEQUENCE [LARGE SCALE GENOMIC DNA]</scope>
    <source>
        <strain evidence="3 4">G-192</strain>
    </source>
</reference>
<evidence type="ECO:0000259" key="2">
    <source>
        <dbReference type="Pfam" id="PF13676"/>
    </source>
</evidence>
<dbReference type="Pfam" id="PF13676">
    <property type="entry name" value="TIR_2"/>
    <property type="match status" value="1"/>
</dbReference>
<keyword evidence="4" id="KW-1185">Reference proteome</keyword>
<protein>
    <submittedName>
        <fullName evidence="3">TIR domain-containing protein</fullName>
    </submittedName>
</protein>
<comment type="caution">
    <text evidence="3">The sequence shown here is derived from an EMBL/GenBank/DDBJ whole genome shotgun (WGS) entry which is preliminary data.</text>
</comment>
<keyword evidence="1" id="KW-0175">Coiled coil</keyword>
<name>A0A5M6ZKI0_9PROT</name>
<dbReference type="InterPro" id="IPR035897">
    <property type="entry name" value="Toll_tir_struct_dom_sf"/>
</dbReference>
<evidence type="ECO:0000313" key="4">
    <source>
        <dbReference type="Proteomes" id="UP000325122"/>
    </source>
</evidence>
<dbReference type="GO" id="GO:0007165">
    <property type="term" value="P:signal transduction"/>
    <property type="evidence" value="ECO:0007669"/>
    <property type="project" value="InterPro"/>
</dbReference>
<dbReference type="InterPro" id="IPR000157">
    <property type="entry name" value="TIR_dom"/>
</dbReference>
<sequence length="340" mass="39060">MKSIFISHATADKRLAEIFTEFLKEGIGVPANEIFCSSVDGHGILTGSDFNQYIKDQIGEPKLVIMLITQVYVERAFCLMELGAAWVKSHKVFPIIIPPVGFDFVTKTLGLVQAQSIDDHAKLHDLRASLREATIVEARTEQDWDKKRIEWQQKLARTLKKLPKSDKVTRDEYDELKKEIEALDSENDRLRNEVNKQADLIEALKASKDSDAVTEVLARHSDEDQKAEFHRLLSAVKDARPPSLSKAVFQHIILDHYDKAPSINLFRTDADDYREAMSRNVIDPQSHAVNWQPHKMQALKRALEAFDWFMESSETKGFREDMAEEHPMDAPDLDFWEYHL</sequence>
<dbReference type="Proteomes" id="UP000325122">
    <property type="component" value="Unassembled WGS sequence"/>
</dbReference>
<accession>A0A5M6ZKI0</accession>
<dbReference type="Gene3D" id="3.40.50.10140">
    <property type="entry name" value="Toll/interleukin-1 receptor homology (TIR) domain"/>
    <property type="match status" value="1"/>
</dbReference>
<gene>
    <name evidence="3" type="ORF">F1654_04985</name>
</gene>
<dbReference type="AlphaFoldDB" id="A0A5M6ZKI0"/>
<dbReference type="RefSeq" id="WP_150022368.1">
    <property type="nucleotide sequence ID" value="NZ_VWOJ01000001.1"/>
</dbReference>
<dbReference type="SUPFAM" id="SSF52200">
    <property type="entry name" value="Toll/Interleukin receptor TIR domain"/>
    <property type="match status" value="1"/>
</dbReference>
<evidence type="ECO:0000256" key="1">
    <source>
        <dbReference type="SAM" id="Coils"/>
    </source>
</evidence>
<dbReference type="EMBL" id="VWOJ01000001">
    <property type="protein sequence ID" value="KAA5805336.1"/>
    <property type="molecule type" value="Genomic_DNA"/>
</dbReference>
<feature type="domain" description="TIR" evidence="2">
    <location>
        <begin position="4"/>
        <end position="100"/>
    </location>
</feature>
<organism evidence="3 4">
    <name type="scientific">Alkalicaulis satelles</name>
    <dbReference type="NCBI Taxonomy" id="2609175"/>
    <lineage>
        <taxon>Bacteria</taxon>
        <taxon>Pseudomonadati</taxon>
        <taxon>Pseudomonadota</taxon>
        <taxon>Alphaproteobacteria</taxon>
        <taxon>Maricaulales</taxon>
        <taxon>Maricaulaceae</taxon>
        <taxon>Alkalicaulis</taxon>
    </lineage>
</organism>